<protein>
    <submittedName>
        <fullName evidence="7">Anion permease</fullName>
    </submittedName>
</protein>
<dbReference type="Proteomes" id="UP001595816">
    <property type="component" value="Unassembled WGS sequence"/>
</dbReference>
<comment type="subcellular location">
    <subcellularLocation>
        <location evidence="1">Membrane</location>
        <topology evidence="1">Multi-pass membrane protein</topology>
    </subcellularLocation>
</comment>
<evidence type="ECO:0000256" key="4">
    <source>
        <dbReference type="ARBA" id="ARBA00022989"/>
    </source>
</evidence>
<dbReference type="PANTHER" id="PTHR11101">
    <property type="entry name" value="PHOSPHATE TRANSPORTER"/>
    <property type="match status" value="1"/>
</dbReference>
<evidence type="ECO:0000256" key="2">
    <source>
        <dbReference type="ARBA" id="ARBA00022448"/>
    </source>
</evidence>
<reference evidence="8" key="1">
    <citation type="journal article" date="2019" name="Int. J. Syst. Evol. Microbiol.">
        <title>The Global Catalogue of Microorganisms (GCM) 10K type strain sequencing project: providing services to taxonomists for standard genome sequencing and annotation.</title>
        <authorList>
            <consortium name="The Broad Institute Genomics Platform"/>
            <consortium name="The Broad Institute Genome Sequencing Center for Infectious Disease"/>
            <person name="Wu L."/>
            <person name="Ma J."/>
        </authorList>
    </citation>
    <scope>NUCLEOTIDE SEQUENCE [LARGE SCALE GENOMIC DNA]</scope>
    <source>
        <strain evidence="8">CGMCC 4.7289</strain>
    </source>
</reference>
<keyword evidence="8" id="KW-1185">Reference proteome</keyword>
<evidence type="ECO:0000256" key="1">
    <source>
        <dbReference type="ARBA" id="ARBA00004141"/>
    </source>
</evidence>
<evidence type="ECO:0000256" key="3">
    <source>
        <dbReference type="ARBA" id="ARBA00022692"/>
    </source>
</evidence>
<sequence length="334" mass="32412">MSLASAAVLGIAALFATFTGFNDAGVVVGVGVGIRGLRPSAALMLLTVAVIATPVLVGTAVASTLDSRLVPSGAAGGSARAQVLCGIVAAVAVTVSLAARRLPTSLTLALIGGITGAGLGGRLMGSAAAAVDWAVVARVLGAAAVAPLVGAAVALIAGRLLAALPPTARDRGGAGRRLRWLHLGGFGAICLAYGANDGQKMIAVFAVLLGGGPDRYARSPLVAAVIAACFLIGGALGLRRLGPLGGGLAVARQDGVVLTELSSASVVLGTAAVGAPVSMTQSMSGALVGAGLSRGARRVRWLKVLGLGRAWMLTLPVAFLAGGVGAALVASAVS</sequence>
<feature type="transmembrane region" description="Helical" evidence="6">
    <location>
        <begin position="6"/>
        <end position="34"/>
    </location>
</feature>
<keyword evidence="3 6" id="KW-0812">Transmembrane</keyword>
<keyword evidence="5 6" id="KW-0472">Membrane</keyword>
<feature type="transmembrane region" description="Helical" evidence="6">
    <location>
        <begin position="106"/>
        <end position="129"/>
    </location>
</feature>
<evidence type="ECO:0000313" key="8">
    <source>
        <dbReference type="Proteomes" id="UP001595816"/>
    </source>
</evidence>
<evidence type="ECO:0000256" key="5">
    <source>
        <dbReference type="ARBA" id="ARBA00023136"/>
    </source>
</evidence>
<feature type="transmembrane region" description="Helical" evidence="6">
    <location>
        <begin position="135"/>
        <end position="157"/>
    </location>
</feature>
<keyword evidence="2" id="KW-0813">Transport</keyword>
<name>A0ABV8LMZ9_9ACTN</name>
<accession>A0ABV8LMZ9</accession>
<feature type="transmembrane region" description="Helical" evidence="6">
    <location>
        <begin position="216"/>
        <end position="238"/>
    </location>
</feature>
<feature type="transmembrane region" description="Helical" evidence="6">
    <location>
        <begin position="310"/>
        <end position="333"/>
    </location>
</feature>
<dbReference type="InterPro" id="IPR001204">
    <property type="entry name" value="Phos_transporter"/>
</dbReference>
<dbReference type="Pfam" id="PF01384">
    <property type="entry name" value="PHO4"/>
    <property type="match status" value="2"/>
</dbReference>
<evidence type="ECO:0000313" key="7">
    <source>
        <dbReference type="EMBL" id="MFC4131843.1"/>
    </source>
</evidence>
<proteinExistence type="predicted"/>
<dbReference type="EMBL" id="JBHSAY010000008">
    <property type="protein sequence ID" value="MFC4131843.1"/>
    <property type="molecule type" value="Genomic_DNA"/>
</dbReference>
<dbReference type="RefSeq" id="WP_253763397.1">
    <property type="nucleotide sequence ID" value="NZ_JAMZDZ010000001.1"/>
</dbReference>
<dbReference type="PANTHER" id="PTHR11101:SF80">
    <property type="entry name" value="PHOSPHATE TRANSPORTER"/>
    <property type="match status" value="1"/>
</dbReference>
<gene>
    <name evidence="7" type="ORF">ACFOZ4_14635</name>
</gene>
<keyword evidence="4 6" id="KW-1133">Transmembrane helix</keyword>
<feature type="transmembrane region" description="Helical" evidence="6">
    <location>
        <begin position="41"/>
        <end position="61"/>
    </location>
</feature>
<organism evidence="7 8">
    <name type="scientific">Hamadaea flava</name>
    <dbReference type="NCBI Taxonomy" id="1742688"/>
    <lineage>
        <taxon>Bacteria</taxon>
        <taxon>Bacillati</taxon>
        <taxon>Actinomycetota</taxon>
        <taxon>Actinomycetes</taxon>
        <taxon>Micromonosporales</taxon>
        <taxon>Micromonosporaceae</taxon>
        <taxon>Hamadaea</taxon>
    </lineage>
</organism>
<comment type="caution">
    <text evidence="7">The sequence shown here is derived from an EMBL/GenBank/DDBJ whole genome shotgun (WGS) entry which is preliminary data.</text>
</comment>
<feature type="transmembrane region" description="Helical" evidence="6">
    <location>
        <begin position="178"/>
        <end position="196"/>
    </location>
</feature>
<evidence type="ECO:0000256" key="6">
    <source>
        <dbReference type="SAM" id="Phobius"/>
    </source>
</evidence>
<feature type="transmembrane region" description="Helical" evidence="6">
    <location>
        <begin position="81"/>
        <end position="99"/>
    </location>
</feature>